<keyword evidence="2" id="KW-0677">Repeat</keyword>
<evidence type="ECO:0008006" key="6">
    <source>
        <dbReference type="Google" id="ProtNLM"/>
    </source>
</evidence>
<proteinExistence type="predicted"/>
<comment type="caution">
    <text evidence="4">The sequence shown here is derived from an EMBL/GenBank/DDBJ whole genome shotgun (WGS) entry which is preliminary data.</text>
</comment>
<feature type="region of interest" description="Disordered" evidence="3">
    <location>
        <begin position="386"/>
        <end position="405"/>
    </location>
</feature>
<dbReference type="InterPro" id="IPR032675">
    <property type="entry name" value="LRR_dom_sf"/>
</dbReference>
<dbReference type="SMART" id="SM00369">
    <property type="entry name" value="LRR_TYP"/>
    <property type="match status" value="2"/>
</dbReference>
<accession>A0A1B7T8G1</accession>
<evidence type="ECO:0000313" key="5">
    <source>
        <dbReference type="Proteomes" id="UP000092321"/>
    </source>
</evidence>
<dbReference type="InterPro" id="IPR019487">
    <property type="entry name" value="RAM_signalling_pathway_SOG2"/>
</dbReference>
<dbReference type="Pfam" id="PF10428">
    <property type="entry name" value="SOG2"/>
    <property type="match status" value="1"/>
</dbReference>
<feature type="compositionally biased region" description="Polar residues" evidence="3">
    <location>
        <begin position="651"/>
        <end position="663"/>
    </location>
</feature>
<keyword evidence="1" id="KW-0433">Leucine-rich repeat</keyword>
<feature type="region of interest" description="Disordered" evidence="3">
    <location>
        <begin position="271"/>
        <end position="299"/>
    </location>
</feature>
<evidence type="ECO:0000313" key="4">
    <source>
        <dbReference type="EMBL" id="OBA25026.1"/>
    </source>
</evidence>
<feature type="compositionally biased region" description="Low complexity" evidence="3">
    <location>
        <begin position="395"/>
        <end position="405"/>
    </location>
</feature>
<evidence type="ECO:0000256" key="1">
    <source>
        <dbReference type="ARBA" id="ARBA00022614"/>
    </source>
</evidence>
<gene>
    <name evidence="4" type="ORF">HANVADRAFT_54170</name>
</gene>
<evidence type="ECO:0000256" key="2">
    <source>
        <dbReference type="ARBA" id="ARBA00022737"/>
    </source>
</evidence>
<protein>
    <recommendedName>
        <fullName evidence="6">L domain-like protein</fullName>
    </recommendedName>
</protein>
<feature type="compositionally biased region" description="Low complexity" evidence="3">
    <location>
        <begin position="664"/>
        <end position="682"/>
    </location>
</feature>
<dbReference type="OrthoDB" id="1394818at2759"/>
<dbReference type="PROSITE" id="PS51450">
    <property type="entry name" value="LRR"/>
    <property type="match status" value="2"/>
</dbReference>
<dbReference type="SUPFAM" id="SSF52058">
    <property type="entry name" value="L domain-like"/>
    <property type="match status" value="1"/>
</dbReference>
<dbReference type="EMBL" id="LXPE01000283">
    <property type="protein sequence ID" value="OBA25026.1"/>
    <property type="molecule type" value="Genomic_DNA"/>
</dbReference>
<organism evidence="4 5">
    <name type="scientific">Hanseniaspora valbyensis NRRL Y-1626</name>
    <dbReference type="NCBI Taxonomy" id="766949"/>
    <lineage>
        <taxon>Eukaryota</taxon>
        <taxon>Fungi</taxon>
        <taxon>Dikarya</taxon>
        <taxon>Ascomycota</taxon>
        <taxon>Saccharomycotina</taxon>
        <taxon>Saccharomycetes</taxon>
        <taxon>Saccharomycodales</taxon>
        <taxon>Saccharomycodaceae</taxon>
        <taxon>Hanseniaspora</taxon>
    </lineage>
</organism>
<name>A0A1B7T8G1_9ASCO</name>
<dbReference type="AlphaFoldDB" id="A0A1B7T8G1"/>
<dbReference type="InterPro" id="IPR003591">
    <property type="entry name" value="Leu-rich_rpt_typical-subtyp"/>
</dbReference>
<dbReference type="Gene3D" id="3.80.10.10">
    <property type="entry name" value="Ribonuclease Inhibitor"/>
    <property type="match status" value="1"/>
</dbReference>
<dbReference type="Proteomes" id="UP000092321">
    <property type="component" value="Unassembled WGS sequence"/>
</dbReference>
<dbReference type="InterPro" id="IPR001611">
    <property type="entry name" value="Leu-rich_rpt"/>
</dbReference>
<keyword evidence="5" id="KW-1185">Reference proteome</keyword>
<reference evidence="5" key="1">
    <citation type="journal article" date="2016" name="Proc. Natl. Acad. Sci. U.S.A.">
        <title>Comparative genomics of biotechnologically important yeasts.</title>
        <authorList>
            <person name="Riley R."/>
            <person name="Haridas S."/>
            <person name="Wolfe K.H."/>
            <person name="Lopes M.R."/>
            <person name="Hittinger C.T."/>
            <person name="Goeker M."/>
            <person name="Salamov A.A."/>
            <person name="Wisecaver J.H."/>
            <person name="Long T.M."/>
            <person name="Calvey C.H."/>
            <person name="Aerts A.L."/>
            <person name="Barry K.W."/>
            <person name="Choi C."/>
            <person name="Clum A."/>
            <person name="Coughlan A.Y."/>
            <person name="Deshpande S."/>
            <person name="Douglass A.P."/>
            <person name="Hanson S.J."/>
            <person name="Klenk H.-P."/>
            <person name="LaButti K.M."/>
            <person name="Lapidus A."/>
            <person name="Lindquist E.A."/>
            <person name="Lipzen A.M."/>
            <person name="Meier-Kolthoff J.P."/>
            <person name="Ohm R.A."/>
            <person name="Otillar R.P."/>
            <person name="Pangilinan J.L."/>
            <person name="Peng Y."/>
            <person name="Rokas A."/>
            <person name="Rosa C.A."/>
            <person name="Scheuner C."/>
            <person name="Sibirny A.A."/>
            <person name="Slot J.C."/>
            <person name="Stielow J.B."/>
            <person name="Sun H."/>
            <person name="Kurtzman C.P."/>
            <person name="Blackwell M."/>
            <person name="Grigoriev I.V."/>
            <person name="Jeffries T.W."/>
        </authorList>
    </citation>
    <scope>NUCLEOTIDE SEQUENCE [LARGE SCALE GENOMIC DNA]</scope>
    <source>
        <strain evidence="5">NRRL Y-1626</strain>
    </source>
</reference>
<evidence type="ECO:0000256" key="3">
    <source>
        <dbReference type="SAM" id="MobiDB-lite"/>
    </source>
</evidence>
<sequence>MVDLNNNKAANGGDSTRVEKKIIKELQYERDTTVINNEKLHDLKIVMERECSLYSSVTLNSAFKSFKFDAEKDMLFNQLVEISNTTTNNNNNNKEDNNNNNNTYQNNLEKVFLSQNFLDKLPIQISFLKHLRVLDLKHNSFTEIPFKFLPISLTILEISNNNLNKHISLSSSKANDLVNLKYLNINDNKFTSIHQLTNLLKLPNLKIVDVNNIPDMDTLPNISKDFLTNLRSYLSTNNNNNNNNNNTGLNNNNVHSRYNDYFKRLSVLPEDINEDTSNDGNSRHGSNESKANGIAKQKTSLFKKTTTNIQQSVLSQEIGRSRTPTFSESSNNQYMFGSVVRSRTSSVSDNNGSNSANIKKNIQSMNNNNIIINPVENPSVLNIKKNTSKSKSRKSSFSNINSINGSTSTPNVNQFGYQRISSFSSEHKSNLLEDGKKIDKENITLDNANVTKETLSNARKKSQIIRYDKLLICCRRLLFTFTESQQTLRRVTQFGKDKTVAMNVVQLLYTTSHGIDNLVEVLEKCEEEENLNSTNDNNKKILIKTCQDIFPYFKQIFKLLNNNFNSFFQNVELCFLRMFYMNLLNSYTELYNAYMIIKHKSDQSRSTSVNIKRGVSISKIDHSEQKPDMEIASPGNNDDDTVIINLLSNGKSPSTAMSSQNLETSSITSSHSSNTQQQQLPTQQPPVVTPTLISPPNVATFKRSRSNTFATPPESIISPTVQSNINTNVSNLSSSSAILNSANSITPQPLQTQPIFDDKKLIQSLKTLHTMISQGIVDKINNVITKETFSALYQSCTNCKTIDNMLSTELQNLDLENIGSNKNKIWDLMSQQIKAVLLFLGAVKQNLVELTSVMNDEQSKDAHSQELSSLARLTKEITMLLDKSSFKS</sequence>
<feature type="region of interest" description="Disordered" evidence="3">
    <location>
        <begin position="651"/>
        <end position="690"/>
    </location>
</feature>